<feature type="non-terminal residue" evidence="3">
    <location>
        <position position="1"/>
    </location>
</feature>
<dbReference type="GO" id="GO:0051539">
    <property type="term" value="F:4 iron, 4 sulfur cluster binding"/>
    <property type="evidence" value="ECO:0007669"/>
    <property type="project" value="InterPro"/>
</dbReference>
<feature type="domain" description="Radical SAM core" evidence="2">
    <location>
        <begin position="1"/>
        <end position="203"/>
    </location>
</feature>
<protein>
    <recommendedName>
        <fullName evidence="2">Radical SAM core domain-containing protein</fullName>
    </recommendedName>
</protein>
<dbReference type="InterPro" id="IPR007197">
    <property type="entry name" value="rSAM"/>
</dbReference>
<dbReference type="SUPFAM" id="SSF102114">
    <property type="entry name" value="Radical SAM enzymes"/>
    <property type="match status" value="1"/>
</dbReference>
<dbReference type="PANTHER" id="PTHR13932:SF5">
    <property type="entry name" value="RADICAL S-ADENOSYL METHIONINE DOMAIN-CONTAINING PROTEIN 1, MITOCHONDRIAL"/>
    <property type="match status" value="1"/>
</dbReference>
<evidence type="ECO:0000256" key="1">
    <source>
        <dbReference type="ARBA" id="ARBA00006100"/>
    </source>
</evidence>
<dbReference type="Gene3D" id="3.30.750.200">
    <property type="match status" value="1"/>
</dbReference>
<dbReference type="InterPro" id="IPR034505">
    <property type="entry name" value="Coproporphyrinogen-III_oxidase"/>
</dbReference>
<evidence type="ECO:0000313" key="3">
    <source>
        <dbReference type="EMBL" id="SVC34749.1"/>
    </source>
</evidence>
<dbReference type="Pfam" id="PF04055">
    <property type="entry name" value="Radical_SAM"/>
    <property type="match status" value="1"/>
</dbReference>
<dbReference type="GO" id="GO:0006779">
    <property type="term" value="P:porphyrin-containing compound biosynthetic process"/>
    <property type="evidence" value="ECO:0007669"/>
    <property type="project" value="InterPro"/>
</dbReference>
<gene>
    <name evidence="3" type="ORF">METZ01_LOCUS287603</name>
</gene>
<dbReference type="InterPro" id="IPR010723">
    <property type="entry name" value="HemN_C"/>
</dbReference>
<dbReference type="AlphaFoldDB" id="A0A382LDM1"/>
<organism evidence="3">
    <name type="scientific">marine metagenome</name>
    <dbReference type="NCBI Taxonomy" id="408172"/>
    <lineage>
        <taxon>unclassified sequences</taxon>
        <taxon>metagenomes</taxon>
        <taxon>ecological metagenomes</taxon>
    </lineage>
</organism>
<dbReference type="PROSITE" id="PS51918">
    <property type="entry name" value="RADICAL_SAM"/>
    <property type="match status" value="1"/>
</dbReference>
<dbReference type="PANTHER" id="PTHR13932">
    <property type="entry name" value="COPROPORPHYRINIGEN III OXIDASE"/>
    <property type="match status" value="1"/>
</dbReference>
<dbReference type="SMART" id="SM00729">
    <property type="entry name" value="Elp3"/>
    <property type="match status" value="1"/>
</dbReference>
<reference evidence="3" key="1">
    <citation type="submission" date="2018-05" db="EMBL/GenBank/DDBJ databases">
        <authorList>
            <person name="Lanie J.A."/>
            <person name="Ng W.-L."/>
            <person name="Kazmierczak K.M."/>
            <person name="Andrzejewski T.M."/>
            <person name="Davidsen T.M."/>
            <person name="Wayne K.J."/>
            <person name="Tettelin H."/>
            <person name="Glass J.I."/>
            <person name="Rusch D."/>
            <person name="Podicherti R."/>
            <person name="Tsui H.-C.T."/>
            <person name="Winkler M.E."/>
        </authorList>
    </citation>
    <scope>NUCLEOTIDE SEQUENCE</scope>
</reference>
<accession>A0A382LDM1</accession>
<evidence type="ECO:0000259" key="2">
    <source>
        <dbReference type="PROSITE" id="PS51918"/>
    </source>
</evidence>
<comment type="similarity">
    <text evidence="1">Belongs to the anaerobic coproporphyrinogen-III oxidase family. HemW subfamily.</text>
</comment>
<dbReference type="EMBL" id="UINC01086364">
    <property type="protein sequence ID" value="SVC34749.1"/>
    <property type="molecule type" value="Genomic_DNA"/>
</dbReference>
<dbReference type="Pfam" id="PF06969">
    <property type="entry name" value="HemN_C"/>
    <property type="match status" value="1"/>
</dbReference>
<feature type="non-terminal residue" evidence="3">
    <location>
        <position position="310"/>
    </location>
</feature>
<dbReference type="InterPro" id="IPR006638">
    <property type="entry name" value="Elp3/MiaA/NifB-like_rSAM"/>
</dbReference>
<dbReference type="InterPro" id="IPR004559">
    <property type="entry name" value="HemW-like"/>
</dbReference>
<dbReference type="GO" id="GO:0005739">
    <property type="term" value="C:mitochondrion"/>
    <property type="evidence" value="ECO:0007669"/>
    <property type="project" value="TreeGrafter"/>
</dbReference>
<dbReference type="GO" id="GO:0004109">
    <property type="term" value="F:coproporphyrinogen oxidase activity"/>
    <property type="evidence" value="ECO:0007669"/>
    <property type="project" value="InterPro"/>
</dbReference>
<dbReference type="NCBIfam" id="TIGR00539">
    <property type="entry name" value="hemN_rel"/>
    <property type="match status" value="1"/>
</dbReference>
<dbReference type="CDD" id="cd01335">
    <property type="entry name" value="Radical_SAM"/>
    <property type="match status" value="1"/>
</dbReference>
<proteinExistence type="inferred from homology"/>
<name>A0A382LDM1_9ZZZZ</name>
<dbReference type="InterPro" id="IPR058240">
    <property type="entry name" value="rSAM_sf"/>
</dbReference>
<sequence length="310" mass="34161">VRDDVDQEAWRQAFLMEIDRAASQLGPRKVTSIFLGGGTPSLMPPATVGALLDRIAAHWTIDTDIEINLEANPTSAEADRFKGYAAAGVNRLSLGVQALNDGDLRRLGRNHDAQEARVALELAWRTFDRCNFDLIYARPGQDLALWRSELQQALEMRPKHLSLYQLTIEKGTAFEGIVRAANDDLAADLYEATQELCVNAGLPAYEISNHAAPGQECRHNLTYWRYGDYLGLGPGAHGRLWLDGQRIAISQRTSPENWLRGGRRESRAVLTANERAAEMVMMGLRLAEGVNGAAFKEEVGAPLADWLAGP</sequence>